<keyword evidence="10" id="KW-1185">Reference proteome</keyword>
<evidence type="ECO:0000259" key="8">
    <source>
        <dbReference type="PROSITE" id="PS51671"/>
    </source>
</evidence>
<evidence type="ECO:0000256" key="6">
    <source>
        <dbReference type="ARBA" id="ARBA00023268"/>
    </source>
</evidence>
<accession>A0A7M3MDQ4</accession>
<dbReference type="PIRSF" id="PIRSF006288">
    <property type="entry name" value="PII_uridyltransf"/>
    <property type="match status" value="1"/>
</dbReference>
<dbReference type="Gene3D" id="1.10.3090.10">
    <property type="entry name" value="cca-adding enzyme, domain 2"/>
    <property type="match status" value="1"/>
</dbReference>
<comment type="activity regulation">
    <text evidence="7">Uridylyltransferase (UTase) activity is inhibited by glutamine, while glutamine activates uridylyl-removing (UR) activity.</text>
</comment>
<comment type="similarity">
    <text evidence="7">Belongs to the GlnD family.</text>
</comment>
<dbReference type="OrthoDB" id="9758038at2"/>
<protein>
    <recommendedName>
        <fullName evidence="7">Bifunctional uridylyltransferase/uridylyl-removing enzyme</fullName>
        <shortName evidence="7">UTase/UR</shortName>
    </recommendedName>
    <alternativeName>
        <fullName evidence="7">Bifunctional [protein-PII] modification enzyme</fullName>
    </alternativeName>
    <alternativeName>
        <fullName evidence="7">Bifunctional nitrogen sensor protein</fullName>
    </alternativeName>
    <domain>
        <recommendedName>
            <fullName evidence="7">[Protein-PII] uridylyltransferase</fullName>
            <shortName evidence="7">PII uridylyltransferase</shortName>
            <shortName evidence="7">UTase</shortName>
            <ecNumber evidence="7">2.7.7.59</ecNumber>
        </recommendedName>
    </domain>
    <domain>
        <recommendedName>
            <fullName evidence="7">[Protein-PII]-UMP uridylyl-removing enzyme</fullName>
            <shortName evidence="7">UR</shortName>
            <ecNumber evidence="7">3.1.4.-</ecNumber>
        </recommendedName>
    </domain>
</protein>
<dbReference type="InterPro" id="IPR010043">
    <property type="entry name" value="UTase/UR"/>
</dbReference>
<dbReference type="CDD" id="cd00077">
    <property type="entry name" value="HDc"/>
    <property type="match status" value="1"/>
</dbReference>
<proteinExistence type="inferred from homology"/>
<keyword evidence="5 7" id="KW-0460">Magnesium</keyword>
<dbReference type="InterPro" id="IPR043519">
    <property type="entry name" value="NT_sf"/>
</dbReference>
<dbReference type="CDD" id="cd05401">
    <property type="entry name" value="NT_GlnE_GlnD_like"/>
    <property type="match status" value="1"/>
</dbReference>
<evidence type="ECO:0000313" key="10">
    <source>
        <dbReference type="Proteomes" id="UP000448292"/>
    </source>
</evidence>
<keyword evidence="2 7" id="KW-0548">Nucleotidyltransferase</keyword>
<evidence type="ECO:0000256" key="3">
    <source>
        <dbReference type="ARBA" id="ARBA00022737"/>
    </source>
</evidence>
<sequence>MITMDPSQLLDVVRQEAGKAPGKAGRPWEKAALAMDRYLKLRLGEAVRGPSRGAHSFAPGISASQEKGTVADSFGRNVQVAVVALGGYGRKELCPRSDVDILLLVQENAQSAEAVERIAGHILHPLWDEGFEVGHGVRTVRECIELAQDDLAAATAHLDARYIAGSRKLFTELNTALGRDAARRCDTLADALRQAAAERAADYGDAAMLMAPDLKNGRGGLRDVQTMFWLLKLYPEGAANGHPLREFFGVEDRAELESARKALLRARCALQRLARSKRNRLVLDEAPDYARACGITTEDPAIAGERFIAMAHEAAYVVRAGWVQFWRVWESSSTAVRHQEDLRPSELLFFAASTGEPLTLAQRRRIRHALAGGGAKDFEPVLERLPGIMATPGCMVFLEECFETGVLGALIPEFGRIQALVHYDGFHTHTQGRHALETVREMRGLLGDNADSEPPAADMPADWLAELVGRALEAYSPEEFAMAALLHDVGKPHPDHEAEGERIMAAIMERRDESVEVAERIRFLVGNHLLLSLTALREDLAEESVIAKIAAQVGSREHLAALMLLTIADARATGPTAWNAWLASLLRELVDMVDHMLAVGPLAAPHAAQALMSARDKVRQEAKGRFEPADVERWLDRMPPRYLLTRDAAEIVRHMEEIERLKADLAEDFRRKPSGRGGLGVNRILAEPAGQGLHRITLFAQDAPGLFATFTGAMALQQLVLHAADVFTLADGTAVDIFTVGGMPDALYPEEVFSRLSAHIREASAGRLDLAYRLAERRTSPLAPPEPTGIPCSAVLKHELSRVYTVIEVSVPARYGVLYDMACALRDADVDVCQAKLALRGPELTVAFSVREQTGGMLDSKQADAAAAALCHAVEGVGAPATHPPS</sequence>
<comment type="catalytic activity">
    <reaction evidence="7">
        <text>[protein-PII]-L-tyrosine + UTP = [protein-PII]-uridylyl-L-tyrosine + diphosphate</text>
        <dbReference type="Rhea" id="RHEA:13673"/>
        <dbReference type="Rhea" id="RHEA-COMP:12147"/>
        <dbReference type="Rhea" id="RHEA-COMP:12148"/>
        <dbReference type="ChEBI" id="CHEBI:33019"/>
        <dbReference type="ChEBI" id="CHEBI:46398"/>
        <dbReference type="ChEBI" id="CHEBI:46858"/>
        <dbReference type="ChEBI" id="CHEBI:90602"/>
        <dbReference type="EC" id="2.7.7.59"/>
    </reaction>
</comment>
<dbReference type="InterPro" id="IPR006674">
    <property type="entry name" value="HD_domain"/>
</dbReference>
<dbReference type="GO" id="GO:0008081">
    <property type="term" value="F:phosphoric diester hydrolase activity"/>
    <property type="evidence" value="ECO:0007669"/>
    <property type="project" value="UniProtKB-UniRule"/>
</dbReference>
<comment type="caution">
    <text evidence="9">The sequence shown here is derived from an EMBL/GenBank/DDBJ whole genome shotgun (WGS) entry which is preliminary data.</text>
</comment>
<evidence type="ECO:0000256" key="4">
    <source>
        <dbReference type="ARBA" id="ARBA00022801"/>
    </source>
</evidence>
<comment type="catalytic activity">
    <reaction evidence="7">
        <text>[protein-PII]-uridylyl-L-tyrosine + H2O = [protein-PII]-L-tyrosine + UMP + H(+)</text>
        <dbReference type="Rhea" id="RHEA:48600"/>
        <dbReference type="Rhea" id="RHEA-COMP:12147"/>
        <dbReference type="Rhea" id="RHEA-COMP:12148"/>
        <dbReference type="ChEBI" id="CHEBI:15377"/>
        <dbReference type="ChEBI" id="CHEBI:15378"/>
        <dbReference type="ChEBI" id="CHEBI:46858"/>
        <dbReference type="ChEBI" id="CHEBI:57865"/>
        <dbReference type="ChEBI" id="CHEBI:90602"/>
    </reaction>
</comment>
<comment type="function">
    <text evidence="7">Modifies, by uridylylation and deuridylylation, the PII regulatory proteins (GlnB and homologs), in response to the nitrogen status of the cell that GlnD senses through the glutamine level. Under low glutamine levels, catalyzes the conversion of the PII proteins and UTP to PII-UMP and PPi, while under higher glutamine levels, GlnD hydrolyzes PII-UMP to PII and UMP (deuridylylation). Thus, controls uridylylation state and activity of the PII proteins, and plays an important role in the regulation of nitrogen metabolism.</text>
</comment>
<dbReference type="InterPro" id="IPR045865">
    <property type="entry name" value="ACT-like_dom_sf"/>
</dbReference>
<evidence type="ECO:0000256" key="7">
    <source>
        <dbReference type="HAMAP-Rule" id="MF_00277"/>
    </source>
</evidence>
<dbReference type="EC" id="2.7.7.59" evidence="7"/>
<reference evidence="9 10" key="1">
    <citation type="submission" date="2018-06" db="EMBL/GenBank/DDBJ databases">
        <title>Complete genome of Desulfovibrio indonesiensis P37SLT.</title>
        <authorList>
            <person name="Crispim J.S."/>
            <person name="Vidigal P.M.P."/>
            <person name="Silva L.C.F."/>
            <person name="Laguardia C.N."/>
            <person name="Araujo L.C."/>
            <person name="Dias R.S."/>
            <person name="Sousa M.P."/>
            <person name="Paula S.O."/>
            <person name="Silva C."/>
        </authorList>
    </citation>
    <scope>NUCLEOTIDE SEQUENCE [LARGE SCALE GENOMIC DNA]</scope>
    <source>
        <strain evidence="9 10">P37SLT</strain>
    </source>
</reference>
<feature type="region of interest" description="Uridylyltransferase" evidence="7">
    <location>
        <begin position="1"/>
        <end position="320"/>
    </location>
</feature>
<keyword evidence="6 7" id="KW-0511">Multifunctional enzyme</keyword>
<dbReference type="Pfam" id="PF08335">
    <property type="entry name" value="GlnD_UR_UTase"/>
    <property type="match status" value="1"/>
</dbReference>
<keyword evidence="1 7" id="KW-0808">Transferase</keyword>
<dbReference type="Gene3D" id="3.30.460.10">
    <property type="entry name" value="Beta Polymerase, domain 2"/>
    <property type="match status" value="1"/>
</dbReference>
<evidence type="ECO:0000256" key="1">
    <source>
        <dbReference type="ARBA" id="ARBA00022679"/>
    </source>
</evidence>
<name>A0A7M3MDQ4_9BACT</name>
<dbReference type="EC" id="3.1.4.-" evidence="7"/>
<gene>
    <name evidence="7" type="primary">glnD</name>
    <name evidence="9" type="ORF">DPQ33_12330</name>
</gene>
<dbReference type="PROSITE" id="PS51671">
    <property type="entry name" value="ACT"/>
    <property type="match status" value="1"/>
</dbReference>
<comment type="domain">
    <text evidence="7">Has four distinct domains: an N-terminal nucleotidyltransferase (NT) domain responsible for UTase activity, a central HD domain that encodes UR activity, and two C-terminal ACT domains that seem to have a role in glutamine sensing.</text>
</comment>
<dbReference type="GO" id="GO:0008773">
    <property type="term" value="F:[protein-PII] uridylyltransferase activity"/>
    <property type="evidence" value="ECO:0007669"/>
    <property type="project" value="UniProtKB-UniRule"/>
</dbReference>
<evidence type="ECO:0000256" key="5">
    <source>
        <dbReference type="ARBA" id="ARBA00022842"/>
    </source>
</evidence>
<dbReference type="SUPFAM" id="SSF81301">
    <property type="entry name" value="Nucleotidyltransferase"/>
    <property type="match status" value="1"/>
</dbReference>
<dbReference type="HAMAP" id="MF_00277">
    <property type="entry name" value="PII_uridylyl_transf"/>
    <property type="match status" value="1"/>
</dbReference>
<organism evidence="9 10">
    <name type="scientific">Oceanidesulfovibrio indonesiensis</name>
    <dbReference type="NCBI Taxonomy" id="54767"/>
    <lineage>
        <taxon>Bacteria</taxon>
        <taxon>Pseudomonadati</taxon>
        <taxon>Thermodesulfobacteriota</taxon>
        <taxon>Desulfovibrionia</taxon>
        <taxon>Desulfovibrionales</taxon>
        <taxon>Desulfovibrionaceae</taxon>
        <taxon>Oceanidesulfovibrio</taxon>
    </lineage>
</organism>
<dbReference type="SUPFAM" id="SSF55021">
    <property type="entry name" value="ACT-like"/>
    <property type="match status" value="1"/>
</dbReference>
<dbReference type="Proteomes" id="UP000448292">
    <property type="component" value="Unassembled WGS sequence"/>
</dbReference>
<dbReference type="SUPFAM" id="SSF109604">
    <property type="entry name" value="HD-domain/PDEase-like"/>
    <property type="match status" value="1"/>
</dbReference>
<dbReference type="EMBL" id="QMIE01000011">
    <property type="protein sequence ID" value="TVM16401.1"/>
    <property type="molecule type" value="Genomic_DNA"/>
</dbReference>
<evidence type="ECO:0000313" key="9">
    <source>
        <dbReference type="EMBL" id="TVM16401.1"/>
    </source>
</evidence>
<dbReference type="CDD" id="cd04900">
    <property type="entry name" value="ACT_UUR-like_1"/>
    <property type="match status" value="1"/>
</dbReference>
<dbReference type="GO" id="GO:0006808">
    <property type="term" value="P:regulation of nitrogen utilization"/>
    <property type="evidence" value="ECO:0007669"/>
    <property type="project" value="UniProtKB-UniRule"/>
</dbReference>
<dbReference type="SMART" id="SM00471">
    <property type="entry name" value="HDc"/>
    <property type="match status" value="1"/>
</dbReference>
<dbReference type="AlphaFoldDB" id="A0A7M3MDQ4"/>
<comment type="caution">
    <text evidence="7">Lacks conserved residue(s) required for the propagation of feature annotation.</text>
</comment>
<dbReference type="Pfam" id="PF01966">
    <property type="entry name" value="HD"/>
    <property type="match status" value="1"/>
</dbReference>
<dbReference type="InterPro" id="IPR002912">
    <property type="entry name" value="ACT_dom"/>
</dbReference>
<comment type="cofactor">
    <cofactor evidence="7">
        <name>Mg(2+)</name>
        <dbReference type="ChEBI" id="CHEBI:18420"/>
    </cofactor>
</comment>
<dbReference type="InterPro" id="IPR003607">
    <property type="entry name" value="HD/PDEase_dom"/>
</dbReference>
<dbReference type="PANTHER" id="PTHR47320">
    <property type="entry name" value="BIFUNCTIONAL URIDYLYLTRANSFERASE/URIDYLYL-REMOVING ENZYME"/>
    <property type="match status" value="1"/>
</dbReference>
<evidence type="ECO:0000256" key="2">
    <source>
        <dbReference type="ARBA" id="ARBA00022695"/>
    </source>
</evidence>
<keyword evidence="3" id="KW-0677">Repeat</keyword>
<feature type="domain" description="ACT" evidence="8">
    <location>
        <begin position="695"/>
        <end position="770"/>
    </location>
</feature>
<dbReference type="PANTHER" id="PTHR47320:SF1">
    <property type="entry name" value="BIFUNCTIONAL URIDYLYLTRANSFERASE_URIDYLYL-REMOVING ENZYME"/>
    <property type="match status" value="1"/>
</dbReference>
<dbReference type="InterPro" id="IPR013546">
    <property type="entry name" value="PII_UdlTrfase/GS_AdlTrfase"/>
</dbReference>
<keyword evidence="4 7" id="KW-0378">Hydrolase</keyword>